<sequence length="30" mass="3515">RFYTTANSHSFAQIGAEWLEKEIHVEHVTL</sequence>
<evidence type="ECO:0008006" key="2">
    <source>
        <dbReference type="Google" id="ProtNLM"/>
    </source>
</evidence>
<dbReference type="GO" id="GO:0016855">
    <property type="term" value="F:racemase and epimerase activity, acting on amino acids and derivatives"/>
    <property type="evidence" value="ECO:0007669"/>
    <property type="project" value="InterPro"/>
</dbReference>
<comment type="caution">
    <text evidence="1">The sequence shown here is derived from an EMBL/GenBank/DDBJ whole genome shotgun (WGS) entry which is preliminary data.</text>
</comment>
<dbReference type="AlphaFoldDB" id="W1XTB2"/>
<evidence type="ECO:0000313" key="1">
    <source>
        <dbReference type="EMBL" id="ETJ33472.1"/>
    </source>
</evidence>
<protein>
    <recommendedName>
        <fullName evidence="2">Glutamate racemase</fullName>
    </recommendedName>
</protein>
<reference evidence="1" key="1">
    <citation type="submission" date="2013-12" db="EMBL/GenBank/DDBJ databases">
        <title>A Varibaculum cambriense genome reconstructed from a premature infant gut community with otherwise low bacterial novelty that shifts toward anaerobic metabolism during the third week of life.</title>
        <authorList>
            <person name="Brown C.T."/>
            <person name="Sharon I."/>
            <person name="Thomas B.C."/>
            <person name="Castelle C.J."/>
            <person name="Morowitz M.J."/>
            <person name="Banfield J.F."/>
        </authorList>
    </citation>
    <scope>NUCLEOTIDE SEQUENCE</scope>
</reference>
<name>W1XTB2_9ZZZZ</name>
<feature type="non-terminal residue" evidence="1">
    <location>
        <position position="1"/>
    </location>
</feature>
<dbReference type="InterPro" id="IPR001920">
    <property type="entry name" value="Asp/Glu_race"/>
</dbReference>
<gene>
    <name evidence="1" type="ORF">Q604_UNBC12067G0001</name>
</gene>
<dbReference type="Gene3D" id="3.40.50.1860">
    <property type="match status" value="1"/>
</dbReference>
<proteinExistence type="predicted"/>
<organism evidence="1">
    <name type="scientific">human gut metagenome</name>
    <dbReference type="NCBI Taxonomy" id="408170"/>
    <lineage>
        <taxon>unclassified sequences</taxon>
        <taxon>metagenomes</taxon>
        <taxon>organismal metagenomes</taxon>
    </lineage>
</organism>
<dbReference type="EMBL" id="AZMM01012067">
    <property type="protein sequence ID" value="ETJ33472.1"/>
    <property type="molecule type" value="Genomic_DNA"/>
</dbReference>
<accession>W1XTB2</accession>